<dbReference type="PROSITE" id="PS50842">
    <property type="entry name" value="EXPANSIN_EG45"/>
    <property type="match status" value="1"/>
</dbReference>
<reference evidence="3 4" key="1">
    <citation type="journal article" date="2013" name="BMC Genomics">
        <title>Reconstruction of the lipid metabolism for the microalga Monoraphidium neglectum from its genome sequence reveals characteristics suitable for biofuel production.</title>
        <authorList>
            <person name="Bogen C."/>
            <person name="Al-Dilaimi A."/>
            <person name="Albersmeier A."/>
            <person name="Wichmann J."/>
            <person name="Grundmann M."/>
            <person name="Rupp O."/>
            <person name="Lauersen K.J."/>
            <person name="Blifernez-Klassen O."/>
            <person name="Kalinowski J."/>
            <person name="Goesmann A."/>
            <person name="Mussgnug J.H."/>
            <person name="Kruse O."/>
        </authorList>
    </citation>
    <scope>NUCLEOTIDE SEQUENCE [LARGE SCALE GENOMIC DNA]</scope>
    <source>
        <strain evidence="3 4">SAG 48.87</strain>
    </source>
</reference>
<proteinExistence type="predicted"/>
<keyword evidence="1" id="KW-0732">Signal</keyword>
<dbReference type="GO" id="GO:0009664">
    <property type="term" value="P:plant-type cell wall organization"/>
    <property type="evidence" value="ECO:0007669"/>
    <property type="project" value="InterPro"/>
</dbReference>
<dbReference type="KEGG" id="mng:MNEG_7740"/>
<dbReference type="Proteomes" id="UP000054498">
    <property type="component" value="Unassembled WGS sequence"/>
</dbReference>
<dbReference type="InterPro" id="IPR007118">
    <property type="entry name" value="Expan_Lol_pI"/>
</dbReference>
<dbReference type="InterPro" id="IPR036908">
    <property type="entry name" value="RlpA-like_sf"/>
</dbReference>
<gene>
    <name evidence="3" type="ORF">MNEG_7740</name>
</gene>
<name>A0A0D2KYC1_9CHLO</name>
<protein>
    <recommendedName>
        <fullName evidence="2">Expansin-like EG45 domain-containing protein</fullName>
    </recommendedName>
</protein>
<dbReference type="OrthoDB" id="5823761at2759"/>
<dbReference type="RefSeq" id="XP_013899238.1">
    <property type="nucleotide sequence ID" value="XM_014043784.1"/>
</dbReference>
<dbReference type="Gene3D" id="2.40.40.10">
    <property type="entry name" value="RlpA-like domain"/>
    <property type="match status" value="1"/>
</dbReference>
<keyword evidence="4" id="KW-1185">Reference proteome</keyword>
<dbReference type="CDD" id="cd22271">
    <property type="entry name" value="DPBB_EXP_N-like"/>
    <property type="match status" value="1"/>
</dbReference>
<feature type="signal peptide" evidence="1">
    <location>
        <begin position="1"/>
        <end position="31"/>
    </location>
</feature>
<dbReference type="InterPro" id="IPR002963">
    <property type="entry name" value="Expansin"/>
</dbReference>
<sequence>MQQYTQGKRSCGPLVLAAVLGLTLLAPQAAAWTTGRATFYGNEPWNWDIHHGSCGYGYIWPDQNTGWDIAALADSNSRYSGSCGRCYEVKCDPKWVRDGYGEEMDRSSVCREGSVIVRTTDT</sequence>
<evidence type="ECO:0000256" key="1">
    <source>
        <dbReference type="SAM" id="SignalP"/>
    </source>
</evidence>
<accession>A0A0D2KYC1</accession>
<evidence type="ECO:0000313" key="3">
    <source>
        <dbReference type="EMBL" id="KIZ00219.1"/>
    </source>
</evidence>
<dbReference type="PANTHER" id="PTHR31867">
    <property type="entry name" value="EXPANSIN-A15"/>
    <property type="match status" value="1"/>
</dbReference>
<evidence type="ECO:0000259" key="2">
    <source>
        <dbReference type="PROSITE" id="PS50842"/>
    </source>
</evidence>
<dbReference type="AlphaFoldDB" id="A0A0D2KYC1"/>
<dbReference type="PRINTS" id="PR01225">
    <property type="entry name" value="EXPANSNFAMLY"/>
</dbReference>
<dbReference type="GeneID" id="25740616"/>
<dbReference type="GO" id="GO:0005576">
    <property type="term" value="C:extracellular region"/>
    <property type="evidence" value="ECO:0007669"/>
    <property type="project" value="InterPro"/>
</dbReference>
<dbReference type="InterPro" id="IPR007112">
    <property type="entry name" value="Expansin/allergen_DPBB_dom"/>
</dbReference>
<feature type="chain" id="PRO_5002263316" description="Expansin-like EG45 domain-containing protein" evidence="1">
    <location>
        <begin position="32"/>
        <end position="122"/>
    </location>
</feature>
<dbReference type="SUPFAM" id="SSF50685">
    <property type="entry name" value="Barwin-like endoglucanases"/>
    <property type="match status" value="1"/>
</dbReference>
<organism evidence="3 4">
    <name type="scientific">Monoraphidium neglectum</name>
    <dbReference type="NCBI Taxonomy" id="145388"/>
    <lineage>
        <taxon>Eukaryota</taxon>
        <taxon>Viridiplantae</taxon>
        <taxon>Chlorophyta</taxon>
        <taxon>core chlorophytes</taxon>
        <taxon>Chlorophyceae</taxon>
        <taxon>CS clade</taxon>
        <taxon>Sphaeropleales</taxon>
        <taxon>Selenastraceae</taxon>
        <taxon>Monoraphidium</taxon>
    </lineage>
</organism>
<dbReference type="STRING" id="145388.A0A0D2KYC1"/>
<feature type="domain" description="Expansin-like EG45" evidence="2">
    <location>
        <begin position="51"/>
        <end position="122"/>
    </location>
</feature>
<evidence type="ECO:0000313" key="4">
    <source>
        <dbReference type="Proteomes" id="UP000054498"/>
    </source>
</evidence>
<dbReference type="EMBL" id="KK101620">
    <property type="protein sequence ID" value="KIZ00219.1"/>
    <property type="molecule type" value="Genomic_DNA"/>
</dbReference>